<dbReference type="Pfam" id="PF08241">
    <property type="entry name" value="Methyltransf_11"/>
    <property type="match status" value="1"/>
</dbReference>
<proteinExistence type="predicted"/>
<evidence type="ECO:0000259" key="1">
    <source>
        <dbReference type="Pfam" id="PF08241"/>
    </source>
</evidence>
<dbReference type="InterPro" id="IPR013216">
    <property type="entry name" value="Methyltransf_11"/>
</dbReference>
<feature type="domain" description="Methyltransferase type 11" evidence="1">
    <location>
        <begin position="49"/>
        <end position="100"/>
    </location>
</feature>
<gene>
    <name evidence="2" type="ORF">CH341_06175</name>
</gene>
<dbReference type="AlphaFoldDB" id="A0A327L3M3"/>
<protein>
    <recommendedName>
        <fullName evidence="1">Methyltransferase type 11 domain-containing protein</fullName>
    </recommendedName>
</protein>
<dbReference type="InterPro" id="IPR029063">
    <property type="entry name" value="SAM-dependent_MTases_sf"/>
</dbReference>
<name>A0A327L3M3_9BRAD</name>
<evidence type="ECO:0000313" key="3">
    <source>
        <dbReference type="Proteomes" id="UP000249130"/>
    </source>
</evidence>
<reference evidence="2 3" key="1">
    <citation type="submission" date="2017-07" db="EMBL/GenBank/DDBJ databases">
        <title>Draft Genome Sequences of Select Purple Nonsulfur Bacteria.</title>
        <authorList>
            <person name="Lasarre B."/>
            <person name="Mckinlay J.B."/>
        </authorList>
    </citation>
    <scope>NUCLEOTIDE SEQUENCE [LARGE SCALE GENOMIC DNA]</scope>
    <source>
        <strain evidence="2 3">DSM 5909</strain>
    </source>
</reference>
<dbReference type="CDD" id="cd02440">
    <property type="entry name" value="AdoMet_MTases"/>
    <property type="match status" value="1"/>
</dbReference>
<keyword evidence="3" id="KW-1185">Reference proteome</keyword>
<dbReference type="EMBL" id="NPEX01000027">
    <property type="protein sequence ID" value="RAI44996.1"/>
    <property type="molecule type" value="Genomic_DNA"/>
</dbReference>
<dbReference type="GO" id="GO:0008757">
    <property type="term" value="F:S-adenosylmethionine-dependent methyltransferase activity"/>
    <property type="evidence" value="ECO:0007669"/>
    <property type="project" value="InterPro"/>
</dbReference>
<dbReference type="OrthoDB" id="9796760at2"/>
<dbReference type="SUPFAM" id="SSF53335">
    <property type="entry name" value="S-adenosyl-L-methionine-dependent methyltransferases"/>
    <property type="match status" value="1"/>
</dbReference>
<dbReference type="Proteomes" id="UP000249130">
    <property type="component" value="Unassembled WGS sequence"/>
</dbReference>
<evidence type="ECO:0000313" key="2">
    <source>
        <dbReference type="EMBL" id="RAI44996.1"/>
    </source>
</evidence>
<dbReference type="Gene3D" id="3.40.50.150">
    <property type="entry name" value="Vaccinia Virus protein VP39"/>
    <property type="match status" value="1"/>
</dbReference>
<organism evidence="2 3">
    <name type="scientific">Rhodoplanes roseus</name>
    <dbReference type="NCBI Taxonomy" id="29409"/>
    <lineage>
        <taxon>Bacteria</taxon>
        <taxon>Pseudomonadati</taxon>
        <taxon>Pseudomonadota</taxon>
        <taxon>Alphaproteobacteria</taxon>
        <taxon>Hyphomicrobiales</taxon>
        <taxon>Nitrobacteraceae</taxon>
        <taxon>Rhodoplanes</taxon>
    </lineage>
</organism>
<accession>A0A327L3M3</accession>
<comment type="caution">
    <text evidence="2">The sequence shown here is derived from an EMBL/GenBank/DDBJ whole genome shotgun (WGS) entry which is preliminary data.</text>
</comment>
<sequence>MTPSLQQTTKRVLNAGSGRRSARKLHPLFVRTLWNEVRLDIAPETEPDVIASITDMTAVCPTESFDAVWSSHTLEHLYAHQVPQALAEFHRVLKPDGFALVTSPDLETVAALVVEHGLDHVVYTSPAGPITVSDIIFGHGRSIERGSVHMAHNNGFTCSRLGTQLLESGFTSVIVARSRFDLWAAAFREDADPEVIQADLRSVGFNLFEDAG</sequence>